<organism evidence="7 8">
    <name type="scientific">Paenibacillus silagei</name>
    <dbReference type="NCBI Taxonomy" id="1670801"/>
    <lineage>
        <taxon>Bacteria</taxon>
        <taxon>Bacillati</taxon>
        <taxon>Bacillota</taxon>
        <taxon>Bacilli</taxon>
        <taxon>Bacillales</taxon>
        <taxon>Paenibacillaceae</taxon>
        <taxon>Paenibacillus</taxon>
    </lineage>
</organism>
<dbReference type="Gene3D" id="1.25.40.10">
    <property type="entry name" value="Tetratricopeptide repeat domain"/>
    <property type="match status" value="1"/>
</dbReference>
<proteinExistence type="predicted"/>
<dbReference type="EMBL" id="JAGGLV010000001">
    <property type="protein sequence ID" value="MBP2110122.1"/>
    <property type="molecule type" value="Genomic_DNA"/>
</dbReference>
<dbReference type="InterPro" id="IPR036388">
    <property type="entry name" value="WH-like_DNA-bd_sf"/>
</dbReference>
<dbReference type="SUPFAM" id="SSF46894">
    <property type="entry name" value="C-terminal effector domain of the bipartite response regulators"/>
    <property type="match status" value="1"/>
</dbReference>
<evidence type="ECO:0000256" key="2">
    <source>
        <dbReference type="ARBA" id="ARBA00023015"/>
    </source>
</evidence>
<feature type="domain" description="Response regulatory" evidence="6">
    <location>
        <begin position="4"/>
        <end position="118"/>
    </location>
</feature>
<dbReference type="SMART" id="SM00448">
    <property type="entry name" value="REC"/>
    <property type="match status" value="1"/>
</dbReference>
<evidence type="ECO:0000313" key="7">
    <source>
        <dbReference type="EMBL" id="MBP2110122.1"/>
    </source>
</evidence>
<keyword evidence="4" id="KW-0804">Transcription</keyword>
<dbReference type="InterPro" id="IPR051677">
    <property type="entry name" value="AfsR-DnrI-RedD_regulator"/>
</dbReference>
<dbReference type="PROSITE" id="PS50110">
    <property type="entry name" value="RESPONSE_REGULATORY"/>
    <property type="match status" value="1"/>
</dbReference>
<protein>
    <submittedName>
        <fullName evidence="7">Two-component SAPR family response regulator</fullName>
    </submittedName>
</protein>
<dbReference type="InterPro" id="IPR011006">
    <property type="entry name" value="CheY-like_superfamily"/>
</dbReference>
<keyword evidence="3" id="KW-0238">DNA-binding</keyword>
<dbReference type="SUPFAM" id="SSF52172">
    <property type="entry name" value="CheY-like"/>
    <property type="match status" value="1"/>
</dbReference>
<evidence type="ECO:0000256" key="3">
    <source>
        <dbReference type="ARBA" id="ARBA00023125"/>
    </source>
</evidence>
<dbReference type="Gene3D" id="1.10.10.10">
    <property type="entry name" value="Winged helix-like DNA-binding domain superfamily/Winged helix DNA-binding domain"/>
    <property type="match status" value="1"/>
</dbReference>
<name>A0ABS4NJA5_9BACL</name>
<dbReference type="Proteomes" id="UP000773462">
    <property type="component" value="Unassembled WGS sequence"/>
</dbReference>
<keyword evidence="2" id="KW-0805">Transcription regulation</keyword>
<sequence>MSISVMVIDDEWPALDQMKRLLLQCEGVSSVLTYDNPREALAAASELKPDVLFLDIQMPELSGLTFAEKLLPVSPDTDIVFVTAYRNYAVEAFDLSAMDYLLKPVDPSRLLKTWNKLLSKRLSPGAAGAAGATGAAGRTTAFRLLGDYELTSPQGLVKWRTHKAQELFAYLWIHRQGSVSVILNDVFPQWNYEKGKQYLHTTVYQIRTTLKKASLEDKIELTFGRENYRLESRGIEGDIEKFQEAAALALQSSQLEGMQQAAALYTGDLLQSLDSLWVYSARDKYRRLYLKLLEQLTLGLVQAARPHEAEDYAMRLTELEPLEESYALRLIAIYYETAKPLRAQRKFTQFSESYIAETGDALPDWFVDEYRRLGK</sequence>
<keyword evidence="1" id="KW-0902">Two-component regulatory system</keyword>
<accession>A0ABS4NJA5</accession>
<dbReference type="InterPro" id="IPR016032">
    <property type="entry name" value="Sig_transdc_resp-reg_C-effctor"/>
</dbReference>
<comment type="caution">
    <text evidence="7">The sequence shown here is derived from an EMBL/GenBank/DDBJ whole genome shotgun (WGS) entry which is preliminary data.</text>
</comment>
<evidence type="ECO:0000256" key="1">
    <source>
        <dbReference type="ARBA" id="ARBA00023012"/>
    </source>
</evidence>
<reference evidence="7 8" key="1">
    <citation type="submission" date="2021-03" db="EMBL/GenBank/DDBJ databases">
        <title>Genomic Encyclopedia of Type Strains, Phase IV (KMG-IV): sequencing the most valuable type-strain genomes for metagenomic binning, comparative biology and taxonomic classification.</title>
        <authorList>
            <person name="Goeker M."/>
        </authorList>
    </citation>
    <scope>NUCLEOTIDE SEQUENCE [LARGE SCALE GENOMIC DNA]</scope>
    <source>
        <strain evidence="7 8">DSM 101953</strain>
    </source>
</reference>
<keyword evidence="8" id="KW-1185">Reference proteome</keyword>
<dbReference type="InterPro" id="IPR011990">
    <property type="entry name" value="TPR-like_helical_dom_sf"/>
</dbReference>
<dbReference type="SMART" id="SM01043">
    <property type="entry name" value="BTAD"/>
    <property type="match status" value="1"/>
</dbReference>
<dbReference type="Gene3D" id="3.40.50.2300">
    <property type="match status" value="1"/>
</dbReference>
<evidence type="ECO:0000313" key="8">
    <source>
        <dbReference type="Proteomes" id="UP000773462"/>
    </source>
</evidence>
<dbReference type="RefSeq" id="WP_209868598.1">
    <property type="nucleotide sequence ID" value="NZ_JAGGLV010000001.1"/>
</dbReference>
<dbReference type="Pfam" id="PF00072">
    <property type="entry name" value="Response_reg"/>
    <property type="match status" value="1"/>
</dbReference>
<dbReference type="Pfam" id="PF03704">
    <property type="entry name" value="BTAD"/>
    <property type="match status" value="1"/>
</dbReference>
<feature type="modified residue" description="4-aspartylphosphate" evidence="5">
    <location>
        <position position="55"/>
    </location>
</feature>
<evidence type="ECO:0000256" key="4">
    <source>
        <dbReference type="ARBA" id="ARBA00023163"/>
    </source>
</evidence>
<dbReference type="InterPro" id="IPR005158">
    <property type="entry name" value="BTAD"/>
</dbReference>
<gene>
    <name evidence="7" type="ORF">J2Z70_000261</name>
</gene>
<keyword evidence="5" id="KW-0597">Phosphoprotein</keyword>
<evidence type="ECO:0000256" key="5">
    <source>
        <dbReference type="PROSITE-ProRule" id="PRU00169"/>
    </source>
</evidence>
<dbReference type="PANTHER" id="PTHR35807">
    <property type="entry name" value="TRANSCRIPTIONAL REGULATOR REDD-RELATED"/>
    <property type="match status" value="1"/>
</dbReference>
<dbReference type="InterPro" id="IPR001789">
    <property type="entry name" value="Sig_transdc_resp-reg_receiver"/>
</dbReference>
<evidence type="ECO:0000259" key="6">
    <source>
        <dbReference type="PROSITE" id="PS50110"/>
    </source>
</evidence>
<dbReference type="SUPFAM" id="SSF48452">
    <property type="entry name" value="TPR-like"/>
    <property type="match status" value="1"/>
</dbReference>